<gene>
    <name evidence="3" type="ORF">OPV22_012742</name>
</gene>
<organism evidence="3 4">
    <name type="scientific">Ensete ventricosum</name>
    <name type="common">Abyssinian banana</name>
    <name type="synonym">Musa ensete</name>
    <dbReference type="NCBI Taxonomy" id="4639"/>
    <lineage>
        <taxon>Eukaryota</taxon>
        <taxon>Viridiplantae</taxon>
        <taxon>Streptophyta</taxon>
        <taxon>Embryophyta</taxon>
        <taxon>Tracheophyta</taxon>
        <taxon>Spermatophyta</taxon>
        <taxon>Magnoliopsida</taxon>
        <taxon>Liliopsida</taxon>
        <taxon>Zingiberales</taxon>
        <taxon>Musaceae</taxon>
        <taxon>Ensete</taxon>
    </lineage>
</organism>
<dbReference type="Proteomes" id="UP001222027">
    <property type="component" value="Unassembled WGS sequence"/>
</dbReference>
<keyword evidence="4" id="KW-1185">Reference proteome</keyword>
<protein>
    <recommendedName>
        <fullName evidence="2">DEAD/DEAH-box helicase domain-containing protein</fullName>
    </recommendedName>
</protein>
<evidence type="ECO:0000259" key="2">
    <source>
        <dbReference type="Pfam" id="PF00270"/>
    </source>
</evidence>
<dbReference type="InterPro" id="IPR027417">
    <property type="entry name" value="P-loop_NTPase"/>
</dbReference>
<keyword evidence="1" id="KW-0694">RNA-binding</keyword>
<dbReference type="SUPFAM" id="SSF52540">
    <property type="entry name" value="P-loop containing nucleoside triphosphate hydrolases"/>
    <property type="match status" value="1"/>
</dbReference>
<evidence type="ECO:0000256" key="1">
    <source>
        <dbReference type="ARBA" id="ARBA00022884"/>
    </source>
</evidence>
<dbReference type="GO" id="GO:0005524">
    <property type="term" value="F:ATP binding"/>
    <property type="evidence" value="ECO:0007669"/>
    <property type="project" value="InterPro"/>
</dbReference>
<comment type="caution">
    <text evidence="3">The sequence shown here is derived from an EMBL/GenBank/DDBJ whole genome shotgun (WGS) entry which is preliminary data.</text>
</comment>
<feature type="domain" description="DEAD/DEAH-box helicase" evidence="2">
    <location>
        <begin position="9"/>
        <end position="70"/>
    </location>
</feature>
<dbReference type="Gene3D" id="3.40.50.300">
    <property type="entry name" value="P-loop containing nucleotide triphosphate hydrolases"/>
    <property type="match status" value="1"/>
</dbReference>
<name>A0AAV8R3C1_ENSVE</name>
<dbReference type="PANTHER" id="PTHR47958">
    <property type="entry name" value="ATP-DEPENDENT RNA HELICASE DBP3"/>
    <property type="match status" value="1"/>
</dbReference>
<evidence type="ECO:0000313" key="4">
    <source>
        <dbReference type="Proteomes" id="UP001222027"/>
    </source>
</evidence>
<sequence>MEGNLFDLAVVPDGGLSVQIHEEATKFAYRTGVRVVVAYGGAPINQQLRDLERGVEILVATPSRLVDLLERARV</sequence>
<dbReference type="EMBL" id="JAQQAF010000004">
    <property type="protein sequence ID" value="KAJ8491021.1"/>
    <property type="molecule type" value="Genomic_DNA"/>
</dbReference>
<proteinExistence type="predicted"/>
<reference evidence="3 4" key="1">
    <citation type="submission" date="2022-12" db="EMBL/GenBank/DDBJ databases">
        <title>Chromosome-scale assembly of the Ensete ventricosum genome.</title>
        <authorList>
            <person name="Dussert Y."/>
            <person name="Stocks J."/>
            <person name="Wendawek A."/>
            <person name="Woldeyes F."/>
            <person name="Nichols R.A."/>
            <person name="Borrell J.S."/>
        </authorList>
    </citation>
    <scope>NUCLEOTIDE SEQUENCE [LARGE SCALE GENOMIC DNA]</scope>
    <source>
        <strain evidence="4">cv. Maze</strain>
        <tissue evidence="3">Seeds</tissue>
    </source>
</reference>
<dbReference type="InterPro" id="IPR011545">
    <property type="entry name" value="DEAD/DEAH_box_helicase_dom"/>
</dbReference>
<dbReference type="Pfam" id="PF00270">
    <property type="entry name" value="DEAD"/>
    <property type="match status" value="1"/>
</dbReference>
<evidence type="ECO:0000313" key="3">
    <source>
        <dbReference type="EMBL" id="KAJ8491021.1"/>
    </source>
</evidence>
<accession>A0AAV8R3C1</accession>
<dbReference type="AlphaFoldDB" id="A0AAV8R3C1"/>
<dbReference type="GO" id="GO:0003723">
    <property type="term" value="F:RNA binding"/>
    <property type="evidence" value="ECO:0007669"/>
    <property type="project" value="UniProtKB-KW"/>
</dbReference>